<evidence type="ECO:0000256" key="5">
    <source>
        <dbReference type="ARBA" id="ARBA00022723"/>
    </source>
</evidence>
<dbReference type="Gene3D" id="2.60.40.1730">
    <property type="entry name" value="tricorn interacting facor f3 domain"/>
    <property type="match status" value="1"/>
</dbReference>
<evidence type="ECO:0000256" key="8">
    <source>
        <dbReference type="ARBA" id="ARBA00023049"/>
    </source>
</evidence>
<dbReference type="PANTHER" id="PTHR11533">
    <property type="entry name" value="PROTEASE M1 ZINC METALLOPROTEASE"/>
    <property type="match status" value="1"/>
</dbReference>
<comment type="similarity">
    <text evidence="2">Belongs to the peptidase M1 family.</text>
</comment>
<keyword evidence="4" id="KW-0645">Protease</keyword>
<dbReference type="Proteomes" id="UP001431209">
    <property type="component" value="Unassembled WGS sequence"/>
</dbReference>
<dbReference type="InterPro" id="IPR014782">
    <property type="entry name" value="Peptidase_M1_dom"/>
</dbReference>
<evidence type="ECO:0000256" key="2">
    <source>
        <dbReference type="ARBA" id="ARBA00010136"/>
    </source>
</evidence>
<proteinExistence type="inferred from homology"/>
<dbReference type="PANTHER" id="PTHR11533:SF174">
    <property type="entry name" value="PUROMYCIN-SENSITIVE AMINOPEPTIDASE-RELATED"/>
    <property type="match status" value="1"/>
</dbReference>
<dbReference type="InterPro" id="IPR045357">
    <property type="entry name" value="Aminopeptidase_N-like_N"/>
</dbReference>
<dbReference type="GO" id="GO:0005737">
    <property type="term" value="C:cytoplasm"/>
    <property type="evidence" value="ECO:0007669"/>
    <property type="project" value="TreeGrafter"/>
</dbReference>
<evidence type="ECO:0000256" key="3">
    <source>
        <dbReference type="ARBA" id="ARBA00022438"/>
    </source>
</evidence>
<keyword evidence="3 12" id="KW-0031">Aminopeptidase</keyword>
<dbReference type="GO" id="GO:0043171">
    <property type="term" value="P:peptide catabolic process"/>
    <property type="evidence" value="ECO:0007669"/>
    <property type="project" value="TreeGrafter"/>
</dbReference>
<sequence length="414" mass="46586">MNCTENILIKGLKVEQNKKSIQNTHLSPLANEPVNQKTTQKNVKSNPVKKKANKKTDEAVSEDIPKQEPILTITCDQNLVVGKATITISFKAQVNQLEPKGIFHCRHANSDYITTHFEATYARTAFPCFDEFWHRATFSLSIQNIPATMKCISNTAVHSSRTSNNRTSYVFEKTPNMSPYLLAFSIGAYDVVCEDVVGANGDNTQVNIYYPSDQIGKVAETVMSVTKQALPLLEEYFNVTNEMKVDFVITPKLFGGGMENWGCIFLALPSQDKKEKGNKQQKKDDSFVELIIHELAHFWFGNLVAMPFHLKEGLAQYCEKKFGDVILGRAPTSSNTHSSFALSKQSALAVFDKNTKQEDFAQVFNGLTYSASLSLILSIVSEVGEENFQQKMRKMMDSYSYKYMNEQDFVELCT</sequence>
<dbReference type="SUPFAM" id="SSF55486">
    <property type="entry name" value="Metalloproteases ('zincins'), catalytic domain"/>
    <property type="match status" value="1"/>
</dbReference>
<dbReference type="InterPro" id="IPR042097">
    <property type="entry name" value="Aminopeptidase_N-like_N_sf"/>
</dbReference>
<evidence type="ECO:0000256" key="4">
    <source>
        <dbReference type="ARBA" id="ARBA00022670"/>
    </source>
</evidence>
<dbReference type="AlphaFoldDB" id="A0AAW2YMU1"/>
<dbReference type="GO" id="GO:0042277">
    <property type="term" value="F:peptide binding"/>
    <property type="evidence" value="ECO:0007669"/>
    <property type="project" value="TreeGrafter"/>
</dbReference>
<evidence type="ECO:0000256" key="9">
    <source>
        <dbReference type="SAM" id="MobiDB-lite"/>
    </source>
</evidence>
<keyword evidence="8" id="KW-0482">Metalloprotease</keyword>
<dbReference type="Pfam" id="PF01433">
    <property type="entry name" value="Peptidase_M1"/>
    <property type="match status" value="1"/>
</dbReference>
<dbReference type="SUPFAM" id="SSF63737">
    <property type="entry name" value="Leukotriene A4 hydrolase N-terminal domain"/>
    <property type="match status" value="1"/>
</dbReference>
<dbReference type="InterPro" id="IPR001930">
    <property type="entry name" value="Peptidase_M1"/>
</dbReference>
<dbReference type="Gene3D" id="1.10.390.10">
    <property type="entry name" value="Neutral Protease Domain 2"/>
    <property type="match status" value="1"/>
</dbReference>
<keyword evidence="13" id="KW-1185">Reference proteome</keyword>
<keyword evidence="7" id="KW-0862">Zinc</keyword>
<keyword evidence="5" id="KW-0479">Metal-binding</keyword>
<organism evidence="12 13">
    <name type="scientific">Acrasis kona</name>
    <dbReference type="NCBI Taxonomy" id="1008807"/>
    <lineage>
        <taxon>Eukaryota</taxon>
        <taxon>Discoba</taxon>
        <taxon>Heterolobosea</taxon>
        <taxon>Tetramitia</taxon>
        <taxon>Eutetramitia</taxon>
        <taxon>Acrasidae</taxon>
        <taxon>Acrasis</taxon>
    </lineage>
</organism>
<dbReference type="InterPro" id="IPR027268">
    <property type="entry name" value="Peptidase_M4/M1_CTD_sf"/>
</dbReference>
<protein>
    <submittedName>
        <fullName evidence="12">Leucyl aminopeptidase</fullName>
    </submittedName>
</protein>
<comment type="cofactor">
    <cofactor evidence="1">
        <name>Zn(2+)</name>
        <dbReference type="ChEBI" id="CHEBI:29105"/>
    </cofactor>
</comment>
<dbReference type="GO" id="GO:0008270">
    <property type="term" value="F:zinc ion binding"/>
    <property type="evidence" value="ECO:0007669"/>
    <property type="project" value="InterPro"/>
</dbReference>
<evidence type="ECO:0000256" key="1">
    <source>
        <dbReference type="ARBA" id="ARBA00001947"/>
    </source>
</evidence>
<feature type="region of interest" description="Disordered" evidence="9">
    <location>
        <begin position="24"/>
        <end position="61"/>
    </location>
</feature>
<gene>
    <name evidence="12" type="ORF">AKO1_008563</name>
</gene>
<dbReference type="GO" id="GO:0005615">
    <property type="term" value="C:extracellular space"/>
    <property type="evidence" value="ECO:0007669"/>
    <property type="project" value="TreeGrafter"/>
</dbReference>
<name>A0AAW2YMU1_9EUKA</name>
<reference evidence="12 13" key="1">
    <citation type="submission" date="2024-03" db="EMBL/GenBank/DDBJ databases">
        <title>The Acrasis kona genome and developmental transcriptomes reveal deep origins of eukaryotic multicellular pathways.</title>
        <authorList>
            <person name="Sheikh S."/>
            <person name="Fu C.-J."/>
            <person name="Brown M.W."/>
            <person name="Baldauf S.L."/>
        </authorList>
    </citation>
    <scope>NUCLEOTIDE SEQUENCE [LARGE SCALE GENOMIC DNA]</scope>
    <source>
        <strain evidence="12 13">ATCC MYA-3509</strain>
    </source>
</reference>
<evidence type="ECO:0000313" key="12">
    <source>
        <dbReference type="EMBL" id="KAL0478313.1"/>
    </source>
</evidence>
<evidence type="ECO:0000259" key="10">
    <source>
        <dbReference type="Pfam" id="PF01433"/>
    </source>
</evidence>
<evidence type="ECO:0000256" key="7">
    <source>
        <dbReference type="ARBA" id="ARBA00022833"/>
    </source>
</evidence>
<keyword evidence="6" id="KW-0378">Hydrolase</keyword>
<dbReference type="PRINTS" id="PR00756">
    <property type="entry name" value="ALADIPTASE"/>
</dbReference>
<dbReference type="GO" id="GO:0006508">
    <property type="term" value="P:proteolysis"/>
    <property type="evidence" value="ECO:0007669"/>
    <property type="project" value="UniProtKB-KW"/>
</dbReference>
<dbReference type="GO" id="GO:0016020">
    <property type="term" value="C:membrane"/>
    <property type="evidence" value="ECO:0007669"/>
    <property type="project" value="TreeGrafter"/>
</dbReference>
<evidence type="ECO:0000313" key="13">
    <source>
        <dbReference type="Proteomes" id="UP001431209"/>
    </source>
</evidence>
<dbReference type="InterPro" id="IPR050344">
    <property type="entry name" value="Peptidase_M1_aminopeptidases"/>
</dbReference>
<evidence type="ECO:0000256" key="6">
    <source>
        <dbReference type="ARBA" id="ARBA00022801"/>
    </source>
</evidence>
<feature type="domain" description="Peptidase M1 membrane alanine aminopeptidase" evidence="10">
    <location>
        <begin position="223"/>
        <end position="411"/>
    </location>
</feature>
<dbReference type="Pfam" id="PF17900">
    <property type="entry name" value="Peptidase_M1_N"/>
    <property type="match status" value="1"/>
</dbReference>
<feature type="domain" description="Aminopeptidase N-like N-terminal" evidence="11">
    <location>
        <begin position="42"/>
        <end position="181"/>
    </location>
</feature>
<dbReference type="EMBL" id="JAOPGA020000365">
    <property type="protein sequence ID" value="KAL0478313.1"/>
    <property type="molecule type" value="Genomic_DNA"/>
</dbReference>
<evidence type="ECO:0000259" key="11">
    <source>
        <dbReference type="Pfam" id="PF17900"/>
    </source>
</evidence>
<accession>A0AAW2YMU1</accession>
<comment type="caution">
    <text evidence="12">The sequence shown here is derived from an EMBL/GenBank/DDBJ whole genome shotgun (WGS) entry which is preliminary data.</text>
</comment>
<dbReference type="GO" id="GO:0070006">
    <property type="term" value="F:metalloaminopeptidase activity"/>
    <property type="evidence" value="ECO:0007669"/>
    <property type="project" value="TreeGrafter"/>
</dbReference>